<feature type="compositionally biased region" description="Basic and acidic residues" evidence="1">
    <location>
        <begin position="301"/>
        <end position="316"/>
    </location>
</feature>
<feature type="compositionally biased region" description="Pro residues" evidence="1">
    <location>
        <begin position="212"/>
        <end position="223"/>
    </location>
</feature>
<feature type="compositionally biased region" description="Polar residues" evidence="1">
    <location>
        <begin position="1"/>
        <end position="17"/>
    </location>
</feature>
<feature type="region of interest" description="Disordered" evidence="1">
    <location>
        <begin position="95"/>
        <end position="130"/>
    </location>
</feature>
<dbReference type="EMBL" id="JAXOVC010000006">
    <property type="protein sequence ID" value="KAK4500191.1"/>
    <property type="molecule type" value="Genomic_DNA"/>
</dbReference>
<feature type="compositionally biased region" description="Basic and acidic residues" evidence="1">
    <location>
        <begin position="185"/>
        <end position="194"/>
    </location>
</feature>
<feature type="region of interest" description="Disordered" evidence="1">
    <location>
        <begin position="1"/>
        <end position="83"/>
    </location>
</feature>
<feature type="compositionally biased region" description="Pro residues" evidence="1">
    <location>
        <begin position="434"/>
        <end position="444"/>
    </location>
</feature>
<proteinExistence type="predicted"/>
<protein>
    <submittedName>
        <fullName evidence="2">Uncharacterized protein</fullName>
    </submittedName>
</protein>
<gene>
    <name evidence="2" type="ORF">PRZ48_008377</name>
</gene>
<evidence type="ECO:0000313" key="2">
    <source>
        <dbReference type="EMBL" id="KAK4500191.1"/>
    </source>
</evidence>
<name>A0ABR0EFA9_ZASCE</name>
<keyword evidence="3" id="KW-1185">Reference proteome</keyword>
<sequence length="519" mass="58399">MARQRLSQKFSLNNLKNAFNRGDRRNDSDSNSDYEEDHIGPRLRRAASRLSLRSQTRENTRRNSQMSTNQEQHRTLRSQGSSMSMRLPFGFEFTFTRHGANQPPGQDMGSSDEPSRTRNRASTLATDSEGHVHNYRDGWYTAPPPSGVHPAFRDIPQPRFMARNDSVPHYAQEQYEEYDDYYERHHAQPEEQDRPPSPTGSDDSNRTARAESPPPRPPTPPPHRSSSARQPPTPPAHRTPLAPRPPTPPPRSSKHGDSGYYSRGSRENSNEMRRMASNRDRRTSQAPKPHERRTGQAPLNLERRTSQVPLSHDRRTSNVASSNKRVPAPVPEGRPSQSDNASLIDLYASHSISSTSREHRQASRSNARYTEASPAGPSATTSKPAGPRPMAGGSKDPYASDASLAPCPGDYLNPTITTHRASSSAVRPSGVSPPVSPTSPQPPRPLRRKRGVTFREPEHRRQREEPQPLRFPEPIPQPEFESGRWAWRVGAELCAQVEREEVLRARASRGERQQEREDE</sequence>
<comment type="caution">
    <text evidence="2">The sequence shown here is derived from an EMBL/GenBank/DDBJ whole genome shotgun (WGS) entry which is preliminary data.</text>
</comment>
<reference evidence="2 3" key="1">
    <citation type="journal article" date="2023" name="G3 (Bethesda)">
        <title>A chromosome-level genome assembly of Zasmidium syzygii isolated from banana leaves.</title>
        <authorList>
            <person name="van Westerhoven A.C."/>
            <person name="Mehrabi R."/>
            <person name="Talebi R."/>
            <person name="Steentjes M.B.F."/>
            <person name="Corcolon B."/>
            <person name="Chong P.A."/>
            <person name="Kema G.H.J."/>
            <person name="Seidl M.F."/>
        </authorList>
    </citation>
    <scope>NUCLEOTIDE SEQUENCE [LARGE SCALE GENOMIC DNA]</scope>
    <source>
        <strain evidence="2 3">P124</strain>
    </source>
</reference>
<feature type="compositionally biased region" description="Pro residues" evidence="1">
    <location>
        <begin position="231"/>
        <end position="251"/>
    </location>
</feature>
<evidence type="ECO:0000313" key="3">
    <source>
        <dbReference type="Proteomes" id="UP001305779"/>
    </source>
</evidence>
<feature type="compositionally biased region" description="Basic and acidic residues" evidence="1">
    <location>
        <begin position="453"/>
        <end position="467"/>
    </location>
</feature>
<dbReference type="Proteomes" id="UP001305779">
    <property type="component" value="Unassembled WGS sequence"/>
</dbReference>
<feature type="compositionally biased region" description="Basic and acidic residues" evidence="1">
    <location>
        <begin position="264"/>
        <end position="294"/>
    </location>
</feature>
<feature type="region of interest" description="Disordered" evidence="1">
    <location>
        <begin position="185"/>
        <end position="480"/>
    </location>
</feature>
<evidence type="ECO:0000256" key="1">
    <source>
        <dbReference type="SAM" id="MobiDB-lite"/>
    </source>
</evidence>
<accession>A0ABR0EFA9</accession>
<feature type="compositionally biased region" description="Low complexity" evidence="1">
    <location>
        <begin position="422"/>
        <end position="433"/>
    </location>
</feature>
<organism evidence="2 3">
    <name type="scientific">Zasmidium cellare</name>
    <name type="common">Wine cellar mold</name>
    <name type="synonym">Racodium cellare</name>
    <dbReference type="NCBI Taxonomy" id="395010"/>
    <lineage>
        <taxon>Eukaryota</taxon>
        <taxon>Fungi</taxon>
        <taxon>Dikarya</taxon>
        <taxon>Ascomycota</taxon>
        <taxon>Pezizomycotina</taxon>
        <taxon>Dothideomycetes</taxon>
        <taxon>Dothideomycetidae</taxon>
        <taxon>Mycosphaerellales</taxon>
        <taxon>Mycosphaerellaceae</taxon>
        <taxon>Zasmidium</taxon>
    </lineage>
</organism>